<feature type="transmembrane region" description="Helical" evidence="1">
    <location>
        <begin position="282"/>
        <end position="299"/>
    </location>
</feature>
<feature type="transmembrane region" description="Helical" evidence="1">
    <location>
        <begin position="114"/>
        <end position="136"/>
    </location>
</feature>
<dbReference type="Gene3D" id="1.20.210.10">
    <property type="entry name" value="Cytochrome c oxidase-like, subunit I domain"/>
    <property type="match status" value="1"/>
</dbReference>
<feature type="transmembrane region" description="Helical" evidence="1">
    <location>
        <begin position="187"/>
        <end position="207"/>
    </location>
</feature>
<feature type="transmembrane region" description="Helical" evidence="1">
    <location>
        <begin position="219"/>
        <end position="236"/>
    </location>
</feature>
<organism evidence="2 3">
    <name type="scientific">Chitinophaga tropicalis</name>
    <dbReference type="NCBI Taxonomy" id="2683588"/>
    <lineage>
        <taxon>Bacteria</taxon>
        <taxon>Pseudomonadati</taxon>
        <taxon>Bacteroidota</taxon>
        <taxon>Chitinophagia</taxon>
        <taxon>Chitinophagales</taxon>
        <taxon>Chitinophagaceae</taxon>
        <taxon>Chitinophaga</taxon>
    </lineage>
</organism>
<gene>
    <name evidence="2" type="ORF">GO493_14915</name>
</gene>
<feature type="transmembrane region" description="Helical" evidence="1">
    <location>
        <begin position="49"/>
        <end position="73"/>
    </location>
</feature>
<keyword evidence="1" id="KW-1133">Transmembrane helix</keyword>
<accession>A0A7K1U5C0</accession>
<evidence type="ECO:0008006" key="4">
    <source>
        <dbReference type="Google" id="ProtNLM"/>
    </source>
</evidence>
<feature type="transmembrane region" description="Helical" evidence="1">
    <location>
        <begin position="148"/>
        <end position="167"/>
    </location>
</feature>
<keyword evidence="3" id="KW-1185">Reference proteome</keyword>
<dbReference type="InterPro" id="IPR036927">
    <property type="entry name" value="Cyt_c_oxase-like_su1_sf"/>
</dbReference>
<dbReference type="SUPFAM" id="SSF81442">
    <property type="entry name" value="Cytochrome c oxidase subunit I-like"/>
    <property type="match status" value="1"/>
</dbReference>
<comment type="caution">
    <text evidence="2">The sequence shown here is derived from an EMBL/GenBank/DDBJ whole genome shotgun (WGS) entry which is preliminary data.</text>
</comment>
<keyword evidence="1" id="KW-0812">Transmembrane</keyword>
<dbReference type="RefSeq" id="WP_157307006.1">
    <property type="nucleotide sequence ID" value="NZ_WRXN01000006.1"/>
</dbReference>
<dbReference type="AlphaFoldDB" id="A0A7K1U5C0"/>
<feature type="transmembrane region" description="Helical" evidence="1">
    <location>
        <begin position="12"/>
        <end position="37"/>
    </location>
</feature>
<feature type="transmembrane region" description="Helical" evidence="1">
    <location>
        <begin position="85"/>
        <end position="108"/>
    </location>
</feature>
<dbReference type="EMBL" id="WRXN01000006">
    <property type="protein sequence ID" value="MVT09558.1"/>
    <property type="molecule type" value="Genomic_DNA"/>
</dbReference>
<keyword evidence="1" id="KW-0472">Membrane</keyword>
<feature type="transmembrane region" description="Helical" evidence="1">
    <location>
        <begin position="385"/>
        <end position="408"/>
    </location>
</feature>
<name>A0A7K1U5C0_9BACT</name>
<evidence type="ECO:0000256" key="1">
    <source>
        <dbReference type="SAM" id="Phobius"/>
    </source>
</evidence>
<feature type="transmembrane region" description="Helical" evidence="1">
    <location>
        <begin position="305"/>
        <end position="323"/>
    </location>
</feature>
<reference evidence="2 3" key="1">
    <citation type="submission" date="2019-12" db="EMBL/GenBank/DDBJ databases">
        <title>Chitinophaga sp. strain ysch24 (GDMCC 1.1355), whole genome shotgun sequence.</title>
        <authorList>
            <person name="Zhang X."/>
        </authorList>
    </citation>
    <scope>NUCLEOTIDE SEQUENCE [LARGE SCALE GENOMIC DNA]</scope>
    <source>
        <strain evidence="3">ysch24</strain>
    </source>
</reference>
<protein>
    <recommendedName>
        <fullName evidence="4">Cbb3-type cytochrome c oxidase subunit I</fullName>
    </recommendedName>
</protein>
<feature type="transmembrane region" description="Helical" evidence="1">
    <location>
        <begin position="242"/>
        <end position="261"/>
    </location>
</feature>
<evidence type="ECO:0000313" key="3">
    <source>
        <dbReference type="Proteomes" id="UP000461730"/>
    </source>
</evidence>
<evidence type="ECO:0000313" key="2">
    <source>
        <dbReference type="EMBL" id="MVT09558.1"/>
    </source>
</evidence>
<proteinExistence type="predicted"/>
<sequence>MSNINIAKAPENYAVLPFYATAAFFFLLLSLLLFISAGELGGHYFHPRLLAIVHTATLGWGTMIIYGASYELLPVLCENDLYSSPLALCSWMVLTAGILLLAPSFWFFSTGPVMITGGALVLLSALLFLFNTIRTAGSCRAYTAQKCFMISAAVWLVITASIGLLLAVNLRYPFLQVNHLQILKLHAHAGIAGWFLQLVTGVSAKLIPMFLLGKSTKKGLLTTAFILQNAGLLLFMADGFTIRALFYGLLIIAGIICWLCYLYDAFRSRVRKAIDLPMQHTALSFICLLLSVIMIPFVWHDGKWGVLYGTLILLGWITAIILGKTFKTLPFIIWNQRYKHLNGKVNVPLPKQLYSSPLLKFQYGSYILALLTLCTGIITRHHLTLQIAAGIWIVTALSYNVNVLKIIFHKR</sequence>
<dbReference type="Proteomes" id="UP000461730">
    <property type="component" value="Unassembled WGS sequence"/>
</dbReference>
<feature type="transmembrane region" description="Helical" evidence="1">
    <location>
        <begin position="361"/>
        <end position="379"/>
    </location>
</feature>